<reference evidence="1 2" key="1">
    <citation type="submission" date="2019-03" db="EMBL/GenBank/DDBJ databases">
        <title>Genomic Encyclopedia of Type Strains, Phase IV (KMG-IV): sequencing the most valuable type-strain genomes for metagenomic binning, comparative biology and taxonomic classification.</title>
        <authorList>
            <person name="Goeker M."/>
        </authorList>
    </citation>
    <scope>NUCLEOTIDE SEQUENCE [LARGE SCALE GENOMIC DNA]</scope>
    <source>
        <strain evidence="1 2">DSM 22958</strain>
    </source>
</reference>
<evidence type="ECO:0008006" key="3">
    <source>
        <dbReference type="Google" id="ProtNLM"/>
    </source>
</evidence>
<dbReference type="AlphaFoldDB" id="A0A4R2GWN1"/>
<proteinExistence type="predicted"/>
<keyword evidence="2" id="KW-1185">Reference proteome</keyword>
<accession>A0A4R2GWN1</accession>
<gene>
    <name evidence="1" type="ORF">EV666_102182</name>
</gene>
<comment type="caution">
    <text evidence="1">The sequence shown here is derived from an EMBL/GenBank/DDBJ whole genome shotgun (WGS) entry which is preliminary data.</text>
</comment>
<organism evidence="1 2">
    <name type="scientific">Camelimonas lactis</name>
    <dbReference type="NCBI Taxonomy" id="659006"/>
    <lineage>
        <taxon>Bacteria</taxon>
        <taxon>Pseudomonadati</taxon>
        <taxon>Pseudomonadota</taxon>
        <taxon>Alphaproteobacteria</taxon>
        <taxon>Hyphomicrobiales</taxon>
        <taxon>Chelatococcaceae</taxon>
        <taxon>Camelimonas</taxon>
    </lineage>
</organism>
<evidence type="ECO:0000313" key="2">
    <source>
        <dbReference type="Proteomes" id="UP000294881"/>
    </source>
</evidence>
<dbReference type="RefSeq" id="WP_132003346.1">
    <property type="nucleotide sequence ID" value="NZ_JBHUNN010000002.1"/>
</dbReference>
<name>A0A4R2GWN1_9HYPH</name>
<dbReference type="Proteomes" id="UP000294881">
    <property type="component" value="Unassembled WGS sequence"/>
</dbReference>
<evidence type="ECO:0000313" key="1">
    <source>
        <dbReference type="EMBL" id="TCO15204.1"/>
    </source>
</evidence>
<dbReference type="OrthoDB" id="8451580at2"/>
<sequence>MTDALDLITVGLANAEAVAAHEARSAEWLSGYRAALKGLKTNYQALQITSRRPIETAPKDGTRLLLIWKPFSWVSEHVELGKWKGDLGWCNTYGHPFSSPPAFWMPLPVAAAEGRA</sequence>
<protein>
    <recommendedName>
        <fullName evidence="3">DUF551 domain-containing protein</fullName>
    </recommendedName>
</protein>
<dbReference type="EMBL" id="SLWL01000002">
    <property type="protein sequence ID" value="TCO15204.1"/>
    <property type="molecule type" value="Genomic_DNA"/>
</dbReference>